<organism evidence="2 3">
    <name type="scientific">Campylobacter mucosalis CCUG 21559</name>
    <dbReference type="NCBI Taxonomy" id="1032067"/>
    <lineage>
        <taxon>Bacteria</taxon>
        <taxon>Pseudomonadati</taxon>
        <taxon>Campylobacterota</taxon>
        <taxon>Epsilonproteobacteria</taxon>
        <taxon>Campylobacterales</taxon>
        <taxon>Campylobacteraceae</taxon>
        <taxon>Campylobacter</taxon>
    </lineage>
</organism>
<dbReference type="InterPro" id="IPR043133">
    <property type="entry name" value="GTP-CH-I_C/QueF"/>
</dbReference>
<dbReference type="InterPro" id="IPR006157">
    <property type="entry name" value="FolB_dom"/>
</dbReference>
<dbReference type="Gene3D" id="3.30.1130.10">
    <property type="match status" value="1"/>
</dbReference>
<proteinExistence type="predicted"/>
<dbReference type="GO" id="GO:0004150">
    <property type="term" value="F:dihydroneopterin aldolase activity"/>
    <property type="evidence" value="ECO:0007669"/>
    <property type="project" value="UniProtKB-EC"/>
</dbReference>
<evidence type="ECO:0000313" key="3">
    <source>
        <dbReference type="Proteomes" id="UP000503264"/>
    </source>
</evidence>
<gene>
    <name evidence="2" type="primary">folB</name>
    <name evidence="2" type="ORF">CMUC_0356</name>
</gene>
<keyword evidence="2" id="KW-0456">Lyase</keyword>
<dbReference type="GO" id="GO:0006760">
    <property type="term" value="P:folic acid-containing compound metabolic process"/>
    <property type="evidence" value="ECO:0007669"/>
    <property type="project" value="InterPro"/>
</dbReference>
<keyword evidence="3" id="KW-1185">Reference proteome</keyword>
<evidence type="ECO:0000313" key="2">
    <source>
        <dbReference type="EMBL" id="QCD44169.1"/>
    </source>
</evidence>
<reference evidence="2 3" key="1">
    <citation type="submission" date="2016-07" db="EMBL/GenBank/DDBJ databases">
        <title>Comparative genomics of the Campylobacter concisus group.</title>
        <authorList>
            <person name="Miller W.G."/>
            <person name="Yee E."/>
            <person name="Chapman M.H."/>
            <person name="Huynh S."/>
            <person name="Bono J.L."/>
            <person name="On S.L.W."/>
            <person name="StLeger J."/>
            <person name="Foster G."/>
            <person name="Parker C.T."/>
        </authorList>
    </citation>
    <scope>NUCLEOTIDE SEQUENCE [LARGE SCALE GENOMIC DNA]</scope>
    <source>
        <strain evidence="2 3">CCUG 21559</strain>
    </source>
</reference>
<evidence type="ECO:0000259" key="1">
    <source>
        <dbReference type="SMART" id="SM00905"/>
    </source>
</evidence>
<dbReference type="Proteomes" id="UP000503264">
    <property type="component" value="Chromosome"/>
</dbReference>
<dbReference type="EC" id="4.1.2.25" evidence="2"/>
<dbReference type="RefSeq" id="WP_171993405.1">
    <property type="nucleotide sequence ID" value="NZ_CP012542.1"/>
</dbReference>
<name>A0A6G5QEZ7_9BACT</name>
<feature type="domain" description="Dihydroneopterin aldolase/epimerase" evidence="1">
    <location>
        <begin position="4"/>
        <end position="103"/>
    </location>
</feature>
<dbReference type="EMBL" id="CP012542">
    <property type="protein sequence ID" value="QCD44169.1"/>
    <property type="molecule type" value="Genomic_DNA"/>
</dbReference>
<dbReference type="Pfam" id="PF02152">
    <property type="entry name" value="FolB"/>
    <property type="match status" value="1"/>
</dbReference>
<dbReference type="SUPFAM" id="SSF55620">
    <property type="entry name" value="Tetrahydrobiopterin biosynthesis enzymes-like"/>
    <property type="match status" value="1"/>
</dbReference>
<dbReference type="AlphaFoldDB" id="A0A6G5QEZ7"/>
<sequence length="105" mass="12091">MTTTLIKDYEFSTIIGMLDFERTTPQKVRVNASFTSNGFIDYVQVIDFIENFYNEQKFLSVEESVEETSKALKQKFANLCTLNFEILKTEIIKNALVGAKIESIF</sequence>
<protein>
    <submittedName>
        <fullName evidence="2">Dihydroneopterin aldolase</fullName>
        <ecNumber evidence="2">4.1.2.25</ecNumber>
    </submittedName>
</protein>
<accession>A0A6G5QEZ7</accession>
<dbReference type="SMART" id="SM00905">
    <property type="entry name" value="FolB"/>
    <property type="match status" value="1"/>
</dbReference>